<reference evidence="1 2" key="1">
    <citation type="journal article" date="2017" name="Nature">
        <title>The Apostasia genome and the evolution of orchids.</title>
        <authorList>
            <person name="Zhang G.Q."/>
            <person name="Liu K.W."/>
            <person name="Li Z."/>
            <person name="Lohaus R."/>
            <person name="Hsiao Y.Y."/>
            <person name="Niu S.C."/>
            <person name="Wang J.Y."/>
            <person name="Lin Y.C."/>
            <person name="Xu Q."/>
            <person name="Chen L.J."/>
            <person name="Yoshida K."/>
            <person name="Fujiwara S."/>
            <person name="Wang Z.W."/>
            <person name="Zhang Y.Q."/>
            <person name="Mitsuda N."/>
            <person name="Wang M."/>
            <person name="Liu G.H."/>
            <person name="Pecoraro L."/>
            <person name="Huang H.X."/>
            <person name="Xiao X.J."/>
            <person name="Lin M."/>
            <person name="Wu X.Y."/>
            <person name="Wu W.L."/>
            <person name="Chen Y.Y."/>
            <person name="Chang S.B."/>
            <person name="Sakamoto S."/>
            <person name="Ohme-Takagi M."/>
            <person name="Yagi M."/>
            <person name="Zeng S.J."/>
            <person name="Shen C.Y."/>
            <person name="Yeh C.M."/>
            <person name="Luo Y.B."/>
            <person name="Tsai W.C."/>
            <person name="Van de Peer Y."/>
            <person name="Liu Z.J."/>
        </authorList>
    </citation>
    <scope>NUCLEOTIDE SEQUENCE [LARGE SCALE GENOMIC DNA]</scope>
    <source>
        <strain evidence="2">cv. Shenzhen</strain>
        <tissue evidence="1">Stem</tissue>
    </source>
</reference>
<sequence length="75" mass="8597">MEYSRDTCSWPNTSCSILQALLFHIPRKINSLADELAKKEKRDAQDILSPAYDNHEVFNANSNFGSWMDGIQCFL</sequence>
<protein>
    <submittedName>
        <fullName evidence="1">Uncharacterized protein</fullName>
    </submittedName>
</protein>
<accession>A0A2I0AHS6</accession>
<dbReference type="AlphaFoldDB" id="A0A2I0AHS6"/>
<organism evidence="1 2">
    <name type="scientific">Apostasia shenzhenica</name>
    <dbReference type="NCBI Taxonomy" id="1088818"/>
    <lineage>
        <taxon>Eukaryota</taxon>
        <taxon>Viridiplantae</taxon>
        <taxon>Streptophyta</taxon>
        <taxon>Embryophyta</taxon>
        <taxon>Tracheophyta</taxon>
        <taxon>Spermatophyta</taxon>
        <taxon>Magnoliopsida</taxon>
        <taxon>Liliopsida</taxon>
        <taxon>Asparagales</taxon>
        <taxon>Orchidaceae</taxon>
        <taxon>Apostasioideae</taxon>
        <taxon>Apostasia</taxon>
    </lineage>
</organism>
<proteinExistence type="predicted"/>
<dbReference type="Proteomes" id="UP000236161">
    <property type="component" value="Unassembled WGS sequence"/>
</dbReference>
<gene>
    <name evidence="1" type="ORF">AXF42_Ash003748</name>
</gene>
<evidence type="ECO:0000313" key="2">
    <source>
        <dbReference type="Proteomes" id="UP000236161"/>
    </source>
</evidence>
<dbReference type="EMBL" id="KZ451980">
    <property type="protein sequence ID" value="PKA55111.1"/>
    <property type="molecule type" value="Genomic_DNA"/>
</dbReference>
<keyword evidence="2" id="KW-1185">Reference proteome</keyword>
<evidence type="ECO:0000313" key="1">
    <source>
        <dbReference type="EMBL" id="PKA55111.1"/>
    </source>
</evidence>
<name>A0A2I0AHS6_9ASPA</name>